<keyword evidence="2" id="KW-0378">Hydrolase</keyword>
<dbReference type="InterPro" id="IPR040883">
    <property type="entry name" value="FAS_meander"/>
</dbReference>
<dbReference type="Pfam" id="PF22235">
    <property type="entry name" value="FAS1_thioest_ins"/>
    <property type="match status" value="1"/>
</dbReference>
<dbReference type="InterPro" id="IPR003965">
    <property type="entry name" value="Fatty_acid_synthase"/>
</dbReference>
<evidence type="ECO:0000259" key="8">
    <source>
        <dbReference type="Pfam" id="PF17951"/>
    </source>
</evidence>
<feature type="non-terminal residue" evidence="10">
    <location>
        <position position="1"/>
    </location>
</feature>
<dbReference type="GO" id="GO:0004312">
    <property type="term" value="F:fatty acid synthase activity"/>
    <property type="evidence" value="ECO:0007669"/>
    <property type="project" value="InterPro"/>
</dbReference>
<dbReference type="InterPro" id="IPR014043">
    <property type="entry name" value="Acyl_transferase_dom"/>
</dbReference>
<feature type="domain" description="Fatty acid synthase beta subunit AflB /Fas1-like central" evidence="7">
    <location>
        <begin position="1"/>
        <end position="93"/>
    </location>
</feature>
<dbReference type="GO" id="GO:0019171">
    <property type="term" value="F:(3R)-hydroxyacyl-[acyl-carrier-protein] dehydratase activity"/>
    <property type="evidence" value="ECO:0007669"/>
    <property type="project" value="InterPro"/>
</dbReference>
<dbReference type="InterPro" id="IPR002539">
    <property type="entry name" value="MaoC-like_dom"/>
</dbReference>
<dbReference type="InterPro" id="IPR013565">
    <property type="entry name" value="Fas1/AflB-like_central"/>
</dbReference>
<dbReference type="PANTHER" id="PTHR10982:SF21">
    <property type="entry name" value="FATTY ACID SYNTHASE SUBUNIT BETA"/>
    <property type="match status" value="1"/>
</dbReference>
<dbReference type="Pfam" id="PF00698">
    <property type="entry name" value="Acyl_transf_1"/>
    <property type="match status" value="1"/>
</dbReference>
<dbReference type="Gene3D" id="6.10.60.10">
    <property type="match status" value="1"/>
</dbReference>
<dbReference type="CDD" id="cd03447">
    <property type="entry name" value="FAS_MaoC"/>
    <property type="match status" value="1"/>
</dbReference>
<dbReference type="Pfam" id="PF01575">
    <property type="entry name" value="MaoC_dehydratas"/>
    <property type="match status" value="1"/>
</dbReference>
<feature type="domain" description="Fatty acid synthase meander beta sheet" evidence="8">
    <location>
        <begin position="374"/>
        <end position="520"/>
    </location>
</feature>
<dbReference type="AlphaFoldDB" id="A0A2R6NHN8"/>
<evidence type="ECO:0000256" key="1">
    <source>
        <dbReference type="ARBA" id="ARBA00022679"/>
    </source>
</evidence>
<dbReference type="Pfam" id="PF22622">
    <property type="entry name" value="MFE-2_hydrat-2_N"/>
    <property type="match status" value="1"/>
</dbReference>
<evidence type="ECO:0000313" key="11">
    <source>
        <dbReference type="Proteomes" id="UP000186601"/>
    </source>
</evidence>
<evidence type="ECO:0000256" key="2">
    <source>
        <dbReference type="ARBA" id="ARBA00022801"/>
    </source>
</evidence>
<proteinExistence type="predicted"/>
<dbReference type="Gene3D" id="3.20.20.70">
    <property type="entry name" value="Aldolase class I"/>
    <property type="match status" value="1"/>
</dbReference>
<keyword evidence="4" id="KW-0560">Oxidoreductase</keyword>
<dbReference type="OrthoDB" id="2797051at2759"/>
<dbReference type="GO" id="GO:0004318">
    <property type="term" value="F:enoyl-[acyl-carrier-protein] reductase (NADH) activity"/>
    <property type="evidence" value="ECO:0007669"/>
    <property type="project" value="InterPro"/>
</dbReference>
<dbReference type="PRINTS" id="PR01483">
    <property type="entry name" value="FASYNTHASE"/>
</dbReference>
<dbReference type="InterPro" id="IPR050830">
    <property type="entry name" value="Fungal_FAS"/>
</dbReference>
<dbReference type="SUPFAM" id="SSF52151">
    <property type="entry name" value="FabD/lysophospholipase-like"/>
    <property type="match status" value="1"/>
</dbReference>
<dbReference type="EMBL" id="MLYV02001276">
    <property type="protein sequence ID" value="PSR71502.1"/>
    <property type="molecule type" value="Genomic_DNA"/>
</dbReference>
<dbReference type="Gene3D" id="3.30.1120.100">
    <property type="match status" value="1"/>
</dbReference>
<dbReference type="Gene3D" id="3.40.366.10">
    <property type="entry name" value="Malonyl-Coenzyme A Acyl Carrier Protein, domain 2"/>
    <property type="match status" value="1"/>
</dbReference>
<sequence>PILATYSSIRQQRNISLVGGSGFGGADDVWPYLTGDWSVDLYGAQPMPFDDFLFASRVMVAKEAHTSSSVKDLIVAAKGVDDAKWEGTYSKETDRYKLWKEFDDTVFKLPKEKRAAWLKERKAEVIAKLNKDFNKPWFGSKKDGSVVEDLADMTYEDVVLRMVRLMYVAHQERWVDFSLRNLTGDWLRRIEERFAGVNGGAKASILQSYTSLDKPHAFVEEFFKAYPLASEQLLASEDKAYFLAISQRPGQKPVPFIPILDASFEVWFKKDSLWAAEDIDAVFDQDPQRVCILQGPVAVKHSKVKDEPIKDMLGNITSILAQKLLDRVYGGGESKVPTVDYLGAKPVALPSNNVAALGLHHEVKDNKIMYTIGSSVPEPSVWLETLAGPRLDWLRALLVTPTIVQGAAHIDNPLRRLFAPRNKQRVVIDTEDGQRISISLFGAARSYGDHKPNFKAVETKYNAASRLIDVTVFEDRHDVSVPLQFQFEYKPSMGFAPIHEIAADRNKRIKEFYWKLWFGDNEVLPEIDVRATYTGPEVTIDASAVDAFCGIVGNQGELFKSVRTDAVQAPMDFAIVTGWQAIMKAIFPASIDGDLLKLLHLSNGFRIVKGSSPLKAGDVCKAEARIVSVINSDAGKSVKVKGFVTRDGLPVIEVVSSFMYRGRFDDFQNTFELLEEPDYVVELPDDSSVGVLNSKEWFEWEDETKPLLAGTILVFRVKSEVTYRNKTCYKSVSASGDVFVRDQIKRLVKVASVDFLNDDSRGNPVVDYLHRHGKPEGLMTPLANDGYTMATPPGVAVFNSPSTNEPYSKVSGDFNPIHINPYFSDFASLPGTITHGMWSSAATRRYIETVVAQGRPDRVIAYDVGLVGMILFGDELTVNIKHIGMQDGNIVVKVQTVNQRGEKVLEATAEVAQPTTVYVFTGQGSQEPGVDMELYNNSPAARSVWDAADAHLTAVYGFSIIEIVKDNPKEKTIHFGGIKGQAIRQRYMDMTYDTMDKDGNVKTLRPVLCAWSYNAGDGPVARSCGEIRTSIQMDHRVVSISNVTQVAFLESKIHPKA</sequence>
<evidence type="ECO:0000256" key="4">
    <source>
        <dbReference type="ARBA" id="ARBA00023002"/>
    </source>
</evidence>
<dbReference type="InterPro" id="IPR016035">
    <property type="entry name" value="Acyl_Trfase/lysoPLipase"/>
</dbReference>
<dbReference type="SUPFAM" id="SSF54637">
    <property type="entry name" value="Thioesterase/thiol ester dehydrase-isomerase"/>
    <property type="match status" value="2"/>
</dbReference>
<dbReference type="Pfam" id="PF08354">
    <property type="entry name" value="Fas1-AflB-like_hel"/>
    <property type="match status" value="2"/>
</dbReference>
<dbReference type="FunFam" id="1.20.930.70:FF:000001">
    <property type="entry name" value="Fatty acid synthase beta subunit dehydratase"/>
    <property type="match status" value="1"/>
</dbReference>
<keyword evidence="11" id="KW-1185">Reference proteome</keyword>
<dbReference type="Pfam" id="PF17951">
    <property type="entry name" value="FAS_meander"/>
    <property type="match status" value="1"/>
</dbReference>
<dbReference type="InterPro" id="IPR013785">
    <property type="entry name" value="Aldolase_TIM"/>
</dbReference>
<dbReference type="Gene3D" id="1.20.930.70">
    <property type="match status" value="1"/>
</dbReference>
<accession>A0A2R6NHN8</accession>
<keyword evidence="3" id="KW-0521">NADP</keyword>
<feature type="domain" description="Malonyl-CoA:ACP transacylase (MAT)" evidence="5">
    <location>
        <begin position="917"/>
        <end position="969"/>
    </location>
</feature>
<evidence type="ECO:0000256" key="3">
    <source>
        <dbReference type="ARBA" id="ARBA00022857"/>
    </source>
</evidence>
<evidence type="ECO:0000259" key="5">
    <source>
        <dbReference type="Pfam" id="PF00698"/>
    </source>
</evidence>
<evidence type="ECO:0000259" key="7">
    <source>
        <dbReference type="Pfam" id="PF08354"/>
    </source>
</evidence>
<dbReference type="Proteomes" id="UP000186601">
    <property type="component" value="Unassembled WGS sequence"/>
</dbReference>
<organism evidence="10 11">
    <name type="scientific">Hermanssonia centrifuga</name>
    <dbReference type="NCBI Taxonomy" id="98765"/>
    <lineage>
        <taxon>Eukaryota</taxon>
        <taxon>Fungi</taxon>
        <taxon>Dikarya</taxon>
        <taxon>Basidiomycota</taxon>
        <taxon>Agaricomycotina</taxon>
        <taxon>Agaricomycetes</taxon>
        <taxon>Polyporales</taxon>
        <taxon>Meruliaceae</taxon>
        <taxon>Hermanssonia</taxon>
    </lineage>
</organism>
<feature type="domain" description="Peroxisomal multifunctional enzyme type 2-like N-terminal" evidence="9">
    <location>
        <begin position="562"/>
        <end position="662"/>
    </location>
</feature>
<evidence type="ECO:0000313" key="10">
    <source>
        <dbReference type="EMBL" id="PSR71502.1"/>
    </source>
</evidence>
<dbReference type="PANTHER" id="PTHR10982">
    <property type="entry name" value="MALONYL COA-ACYL CARRIER PROTEIN TRANSACYLASE"/>
    <property type="match status" value="1"/>
</dbReference>
<dbReference type="STRING" id="98765.A0A2R6NHN8"/>
<keyword evidence="1" id="KW-0808">Transferase</keyword>
<dbReference type="GO" id="GO:0005835">
    <property type="term" value="C:fatty acid synthase complex"/>
    <property type="evidence" value="ECO:0007669"/>
    <property type="project" value="InterPro"/>
</dbReference>
<dbReference type="GO" id="GO:0006633">
    <property type="term" value="P:fatty acid biosynthetic process"/>
    <property type="evidence" value="ECO:0007669"/>
    <property type="project" value="InterPro"/>
</dbReference>
<feature type="domain" description="Fatty acid synthase beta subunit AflB /Fas1-like central" evidence="7">
    <location>
        <begin position="96"/>
        <end position="313"/>
    </location>
</feature>
<name>A0A2R6NHN8_9APHY</name>
<reference evidence="10 11" key="1">
    <citation type="submission" date="2018-02" db="EMBL/GenBank/DDBJ databases">
        <title>Genome sequence of the basidiomycete white-rot fungus Phlebia centrifuga.</title>
        <authorList>
            <person name="Granchi Z."/>
            <person name="Peng M."/>
            <person name="de Vries R.P."/>
            <person name="Hilden K."/>
            <person name="Makela M.R."/>
            <person name="Grigoriev I."/>
            <person name="Riley R."/>
        </authorList>
    </citation>
    <scope>NUCLEOTIDE SEQUENCE [LARGE SCALE GENOMIC DNA]</scope>
    <source>
        <strain evidence="10 11">FBCC195</strain>
    </source>
</reference>
<dbReference type="InterPro" id="IPR054357">
    <property type="entry name" value="MFE-2_N"/>
</dbReference>
<dbReference type="Gene3D" id="3.10.129.10">
    <property type="entry name" value="Hotdog Thioesterase"/>
    <property type="match status" value="2"/>
</dbReference>
<protein>
    <submittedName>
        <fullName evidence="10">Uncharacterized protein</fullName>
    </submittedName>
</protein>
<evidence type="ECO:0000259" key="9">
    <source>
        <dbReference type="Pfam" id="PF22622"/>
    </source>
</evidence>
<feature type="domain" description="MaoC-like" evidence="6">
    <location>
        <begin position="800"/>
        <end position="898"/>
    </location>
</feature>
<evidence type="ECO:0000259" key="6">
    <source>
        <dbReference type="Pfam" id="PF01575"/>
    </source>
</evidence>
<comment type="caution">
    <text evidence="10">The sequence shown here is derived from an EMBL/GenBank/DDBJ whole genome shotgun (WGS) entry which is preliminary data.</text>
</comment>
<dbReference type="GO" id="GO:0016787">
    <property type="term" value="F:hydrolase activity"/>
    <property type="evidence" value="ECO:0007669"/>
    <property type="project" value="UniProtKB-KW"/>
</dbReference>
<gene>
    <name evidence="10" type="ORF">PHLCEN_2v12614</name>
</gene>
<dbReference type="InterPro" id="IPR029069">
    <property type="entry name" value="HotDog_dom_sf"/>
</dbReference>
<dbReference type="InterPro" id="IPR001227">
    <property type="entry name" value="Ac_transferase_dom_sf"/>
</dbReference>